<reference evidence="1 2" key="1">
    <citation type="journal article" date="2014" name="BMC Genomics">
        <title>Comparison of environmental and isolate Sulfobacillus genomes reveals diverse carbon, sulfur, nitrogen, and hydrogen metabolisms.</title>
        <authorList>
            <person name="Justice N.B."/>
            <person name="Norman A."/>
            <person name="Brown C.T."/>
            <person name="Singh A."/>
            <person name="Thomas B.C."/>
            <person name="Banfield J.F."/>
        </authorList>
    </citation>
    <scope>NUCLEOTIDE SEQUENCE [LARGE SCALE GENOMIC DNA]</scope>
    <source>
        <strain evidence="1">AMDSBA4</strain>
    </source>
</reference>
<evidence type="ECO:0008006" key="3">
    <source>
        <dbReference type="Google" id="ProtNLM"/>
    </source>
</evidence>
<organism evidence="1 2">
    <name type="scientific">Sulfobacillus benefaciens</name>
    <dbReference type="NCBI Taxonomy" id="453960"/>
    <lineage>
        <taxon>Bacteria</taxon>
        <taxon>Bacillati</taxon>
        <taxon>Bacillota</taxon>
        <taxon>Clostridia</taxon>
        <taxon>Eubacteriales</taxon>
        <taxon>Clostridiales Family XVII. Incertae Sedis</taxon>
        <taxon>Sulfobacillus</taxon>
    </lineage>
</organism>
<name>A0A2T2X0W0_9FIRM</name>
<accession>A0A2T2X0W0</accession>
<dbReference type="Gene3D" id="1.10.150.520">
    <property type="match status" value="1"/>
</dbReference>
<proteinExistence type="predicted"/>
<comment type="caution">
    <text evidence="1">The sequence shown here is derived from an EMBL/GenBank/DDBJ whole genome shotgun (WGS) entry which is preliminary data.</text>
</comment>
<dbReference type="Proteomes" id="UP000242972">
    <property type="component" value="Unassembled WGS sequence"/>
</dbReference>
<sequence>MQGRQIPPKGLLVDLDDTILVFEPLSAPSWEQVIAEVQSHIAPVEPERFYHHLLDAATLYWSDAKRHQTGRLNPDAARTSFVVEAMTRVGLPRDEAWALTVARRFAQVRTEAIYPVPGALETLRQLNQYGIPLILVTNGDAQGQ</sequence>
<dbReference type="SUPFAM" id="SSF56784">
    <property type="entry name" value="HAD-like"/>
    <property type="match status" value="1"/>
</dbReference>
<dbReference type="AlphaFoldDB" id="A0A2T2X0W0"/>
<dbReference type="InterPro" id="IPR036412">
    <property type="entry name" value="HAD-like_sf"/>
</dbReference>
<dbReference type="InterPro" id="IPR023214">
    <property type="entry name" value="HAD_sf"/>
</dbReference>
<dbReference type="Pfam" id="PF00702">
    <property type="entry name" value="Hydrolase"/>
    <property type="match status" value="1"/>
</dbReference>
<evidence type="ECO:0000313" key="1">
    <source>
        <dbReference type="EMBL" id="PSR28112.1"/>
    </source>
</evidence>
<protein>
    <recommendedName>
        <fullName evidence="3">HAD family hydrolase</fullName>
    </recommendedName>
</protein>
<evidence type="ECO:0000313" key="2">
    <source>
        <dbReference type="Proteomes" id="UP000242972"/>
    </source>
</evidence>
<gene>
    <name evidence="1" type="ORF">C7B46_19135</name>
</gene>
<dbReference type="EMBL" id="PXYW01000100">
    <property type="protein sequence ID" value="PSR28112.1"/>
    <property type="molecule type" value="Genomic_DNA"/>
</dbReference>
<feature type="non-terminal residue" evidence="1">
    <location>
        <position position="144"/>
    </location>
</feature>
<dbReference type="Gene3D" id="3.40.50.1000">
    <property type="entry name" value="HAD superfamily/HAD-like"/>
    <property type="match status" value="1"/>
</dbReference>